<dbReference type="PANTHER" id="PTHR42659">
    <property type="entry name" value="XANTHINE DEHYDROGENASE SUBUNIT C-RELATED"/>
    <property type="match status" value="1"/>
</dbReference>
<gene>
    <name evidence="5" type="ORF">FNH06_20380</name>
</gene>
<dbReference type="Gene3D" id="3.30.465.10">
    <property type="match status" value="1"/>
</dbReference>
<dbReference type="OrthoDB" id="9793944at2"/>
<dbReference type="GO" id="GO:0071949">
    <property type="term" value="F:FAD binding"/>
    <property type="evidence" value="ECO:0007669"/>
    <property type="project" value="InterPro"/>
</dbReference>
<dbReference type="InterPro" id="IPR002346">
    <property type="entry name" value="Mopterin_DH_FAD-bd"/>
</dbReference>
<dbReference type="InterPro" id="IPR016167">
    <property type="entry name" value="FAD-bd_PCMH_sub1"/>
</dbReference>
<organism evidence="5 6">
    <name type="scientific">Amycolatopsis acidiphila</name>
    <dbReference type="NCBI Taxonomy" id="715473"/>
    <lineage>
        <taxon>Bacteria</taxon>
        <taxon>Bacillati</taxon>
        <taxon>Actinomycetota</taxon>
        <taxon>Actinomycetes</taxon>
        <taxon>Pseudonocardiales</taxon>
        <taxon>Pseudonocardiaceae</taxon>
        <taxon>Amycolatopsis</taxon>
    </lineage>
</organism>
<dbReference type="GO" id="GO:0016491">
    <property type="term" value="F:oxidoreductase activity"/>
    <property type="evidence" value="ECO:0007669"/>
    <property type="project" value="UniProtKB-KW"/>
</dbReference>
<dbReference type="Gene3D" id="3.30.390.50">
    <property type="entry name" value="CO dehydrogenase flavoprotein, C-terminal domain"/>
    <property type="match status" value="1"/>
</dbReference>
<comment type="caution">
    <text evidence="5">The sequence shown here is derived from an EMBL/GenBank/DDBJ whole genome shotgun (WGS) entry which is preliminary data.</text>
</comment>
<dbReference type="InterPro" id="IPR036318">
    <property type="entry name" value="FAD-bd_PCMH-like_sf"/>
</dbReference>
<reference evidence="5 6" key="1">
    <citation type="submission" date="2019-07" db="EMBL/GenBank/DDBJ databases">
        <title>New species of Amycolatopsis and Streptomyces.</title>
        <authorList>
            <person name="Duangmal K."/>
            <person name="Teo W.F.A."/>
            <person name="Lipun K."/>
        </authorList>
    </citation>
    <scope>NUCLEOTIDE SEQUENCE [LARGE SCALE GENOMIC DNA]</scope>
    <source>
        <strain evidence="5 6">JCM 30562</strain>
    </source>
</reference>
<dbReference type="Proteomes" id="UP000318578">
    <property type="component" value="Unassembled WGS sequence"/>
</dbReference>
<evidence type="ECO:0000313" key="5">
    <source>
        <dbReference type="EMBL" id="TVT20500.1"/>
    </source>
</evidence>
<keyword evidence="6" id="KW-1185">Reference proteome</keyword>
<dbReference type="EMBL" id="VJZA01000035">
    <property type="protein sequence ID" value="TVT20500.1"/>
    <property type="molecule type" value="Genomic_DNA"/>
</dbReference>
<sequence>MKPAPFTYHRPTTLAEALELLERHGEEAKILAGGQSLVPVMNFRLATPERLIDINRVPELCGCRIGDGTVRLGALTRHRELLSLEDLRTAAPLLPMIAPSIGHPQIRCSGTFGGSLSHADPSAELPGAVLALDATMVISSSRGERRVPAREFFLSYFTTVLEPDEILTAVEFPACGPGEGAAFREVAARQGDFALAGAAAVVTVAEDDVITDARLAAISVSDVPVRLTEAEKVLRGQTPTPDILTELRSAVQDVLEPTAAAKASAAYKKRTTAALAARVAEQAWRTAQRRTA</sequence>
<dbReference type="Pfam" id="PF00941">
    <property type="entry name" value="FAD_binding_5"/>
    <property type="match status" value="1"/>
</dbReference>
<dbReference type="Gene3D" id="3.30.43.10">
    <property type="entry name" value="Uridine Diphospho-n-acetylenolpyruvylglucosamine Reductase, domain 2"/>
    <property type="match status" value="1"/>
</dbReference>
<keyword evidence="1" id="KW-0285">Flavoprotein</keyword>
<dbReference type="InterPro" id="IPR051312">
    <property type="entry name" value="Diverse_Substr_Oxidored"/>
</dbReference>
<dbReference type="InterPro" id="IPR016169">
    <property type="entry name" value="FAD-bd_PCMH_sub2"/>
</dbReference>
<dbReference type="SUPFAM" id="SSF56176">
    <property type="entry name" value="FAD-binding/transporter-associated domain-like"/>
    <property type="match status" value="1"/>
</dbReference>
<proteinExistence type="predicted"/>
<evidence type="ECO:0000256" key="2">
    <source>
        <dbReference type="ARBA" id="ARBA00022827"/>
    </source>
</evidence>
<dbReference type="InterPro" id="IPR005107">
    <property type="entry name" value="CO_DH_flav_C"/>
</dbReference>
<name>A0A558A8A9_9PSEU</name>
<dbReference type="InterPro" id="IPR016166">
    <property type="entry name" value="FAD-bd_PCMH"/>
</dbReference>
<dbReference type="FunFam" id="3.30.465.10:FF:000017">
    <property type="entry name" value="Xanthine dehydrogenase, FAD binding subunit"/>
    <property type="match status" value="1"/>
</dbReference>
<evidence type="ECO:0000259" key="4">
    <source>
        <dbReference type="PROSITE" id="PS51387"/>
    </source>
</evidence>
<dbReference type="Pfam" id="PF03450">
    <property type="entry name" value="CO_deh_flav_C"/>
    <property type="match status" value="1"/>
</dbReference>
<evidence type="ECO:0000256" key="1">
    <source>
        <dbReference type="ARBA" id="ARBA00022630"/>
    </source>
</evidence>
<dbReference type="PROSITE" id="PS51387">
    <property type="entry name" value="FAD_PCMH"/>
    <property type="match status" value="1"/>
</dbReference>
<dbReference type="AlphaFoldDB" id="A0A558A8A9"/>
<feature type="domain" description="FAD-binding PCMH-type" evidence="4">
    <location>
        <begin position="1"/>
        <end position="177"/>
    </location>
</feature>
<evidence type="ECO:0000313" key="6">
    <source>
        <dbReference type="Proteomes" id="UP000318578"/>
    </source>
</evidence>
<protein>
    <submittedName>
        <fullName evidence="5">Xanthine dehydrogenase family protein subunit M</fullName>
    </submittedName>
</protein>
<dbReference type="PANTHER" id="PTHR42659:SF2">
    <property type="entry name" value="XANTHINE DEHYDROGENASE SUBUNIT C-RELATED"/>
    <property type="match status" value="1"/>
</dbReference>
<dbReference type="SUPFAM" id="SSF55447">
    <property type="entry name" value="CO dehydrogenase flavoprotein C-terminal domain-like"/>
    <property type="match status" value="1"/>
</dbReference>
<dbReference type="SMART" id="SM01092">
    <property type="entry name" value="CO_deh_flav_C"/>
    <property type="match status" value="1"/>
</dbReference>
<dbReference type="InterPro" id="IPR036683">
    <property type="entry name" value="CO_DH_flav_C_dom_sf"/>
</dbReference>
<dbReference type="RefSeq" id="WP_144641222.1">
    <property type="nucleotide sequence ID" value="NZ_BNAX01000001.1"/>
</dbReference>
<keyword evidence="2" id="KW-0274">FAD</keyword>
<evidence type="ECO:0000256" key="3">
    <source>
        <dbReference type="ARBA" id="ARBA00023002"/>
    </source>
</evidence>
<keyword evidence="3" id="KW-0560">Oxidoreductase</keyword>
<accession>A0A558A8A9</accession>